<keyword evidence="2" id="KW-1185">Reference proteome</keyword>
<accession>K6Z871</accession>
<name>K6Z871_9ALTE</name>
<dbReference type="InterPro" id="IPR021431">
    <property type="entry name" value="DUF3080"/>
</dbReference>
<proteinExistence type="predicted"/>
<reference evidence="1 2" key="1">
    <citation type="journal article" date="2017" name="Antonie Van Leeuwenhoek">
        <title>Rhizobium rhizosphaerae sp. nov., a novel species isolated from rice rhizosphere.</title>
        <authorList>
            <person name="Zhao J.J."/>
            <person name="Zhang J."/>
            <person name="Zhang R.J."/>
            <person name="Zhang C.W."/>
            <person name="Yin H.Q."/>
            <person name="Zhang X.X."/>
        </authorList>
    </citation>
    <scope>NUCLEOTIDE SEQUENCE [LARGE SCALE GENOMIC DNA]</scope>
    <source>
        <strain evidence="1 2">BSs20135</strain>
    </source>
</reference>
<sequence length="72" mass="8358">MLAIFLSVGCDSSHLLQKHLQEYQERMANVLDVEDPDKLTISLPPYPPLKDLKQNIPDTTIKLFEFYNLKHC</sequence>
<dbReference type="AlphaFoldDB" id="K6Z871"/>
<protein>
    <submittedName>
        <fullName evidence="1">Uncharacterized protein</fullName>
    </submittedName>
</protein>
<dbReference type="EMBL" id="BAEO01000035">
    <property type="protein sequence ID" value="GAC19660.1"/>
    <property type="molecule type" value="Genomic_DNA"/>
</dbReference>
<dbReference type="STRING" id="493475.GARC_2695"/>
<dbReference type="Proteomes" id="UP000006327">
    <property type="component" value="Unassembled WGS sequence"/>
</dbReference>
<gene>
    <name evidence="1" type="ORF">GARC_2695</name>
</gene>
<dbReference type="Pfam" id="PF11279">
    <property type="entry name" value="DUF3080"/>
    <property type="match status" value="1"/>
</dbReference>
<organism evidence="1 2">
    <name type="scientific">Paraglaciecola arctica BSs20135</name>
    <dbReference type="NCBI Taxonomy" id="493475"/>
    <lineage>
        <taxon>Bacteria</taxon>
        <taxon>Pseudomonadati</taxon>
        <taxon>Pseudomonadota</taxon>
        <taxon>Gammaproteobacteria</taxon>
        <taxon>Alteromonadales</taxon>
        <taxon>Alteromonadaceae</taxon>
        <taxon>Paraglaciecola</taxon>
    </lineage>
</organism>
<evidence type="ECO:0000313" key="2">
    <source>
        <dbReference type="Proteomes" id="UP000006327"/>
    </source>
</evidence>
<evidence type="ECO:0000313" key="1">
    <source>
        <dbReference type="EMBL" id="GAC19660.1"/>
    </source>
</evidence>
<comment type="caution">
    <text evidence="1">The sequence shown here is derived from an EMBL/GenBank/DDBJ whole genome shotgun (WGS) entry which is preliminary data.</text>
</comment>